<evidence type="ECO:0000256" key="3">
    <source>
        <dbReference type="ARBA" id="ARBA00022630"/>
    </source>
</evidence>
<name>A0A1T4PN04_9FIRM</name>
<gene>
    <name evidence="13" type="ORF">SAMN02745118_02217</name>
</gene>
<keyword evidence="12" id="KW-0472">Membrane</keyword>
<organism evidence="13 14">
    <name type="scientific">Selenihalanaerobacter shriftii</name>
    <dbReference type="NCBI Taxonomy" id="142842"/>
    <lineage>
        <taxon>Bacteria</taxon>
        <taxon>Bacillati</taxon>
        <taxon>Bacillota</taxon>
        <taxon>Clostridia</taxon>
        <taxon>Halanaerobiales</taxon>
        <taxon>Halobacteroidaceae</taxon>
        <taxon>Selenihalanaerobacter</taxon>
    </lineage>
</organism>
<keyword evidence="5 10" id="KW-0479">Metal-binding</keyword>
<dbReference type="InterPro" id="IPR003374">
    <property type="entry name" value="ApbE-like_sf"/>
</dbReference>
<sequence>MKTKRKIGIGFILLFIIGILAIGFIRTNSKPPQYETKEFFMDTVVSVKATGDNAKRAVTDAIKVMRQIADESDRYKQASIVSKINRQAGIRPVKVDDDILNMIKTAKEYGSSINGKFDITIAPVIELWGFGTENKTVPNTQKLKEKLKLVNYKDIIINEEKETVMLAKPGMKIDLGGVAKGYIVDKAAKILKEAGIKSALINAGGNIRTIGTKYNGDKWRLGIRNPRDDEKDPDDTYLDVIAVKETNIVTSGDYQRYFMQAGKRYHHVLDPDTGYPARGLASVTIISDSSFTADILSTALFILGFEDAKAYIQNHSQIEGMLITTDLEKWKSKGFKDLLNN</sequence>
<dbReference type="SUPFAM" id="SSF143631">
    <property type="entry name" value="ApbE-like"/>
    <property type="match status" value="1"/>
</dbReference>
<dbReference type="EMBL" id="FUWM01000020">
    <property type="protein sequence ID" value="SJZ92587.1"/>
    <property type="molecule type" value="Genomic_DNA"/>
</dbReference>
<keyword evidence="12" id="KW-0812">Transmembrane</keyword>
<evidence type="ECO:0000256" key="7">
    <source>
        <dbReference type="ARBA" id="ARBA00022842"/>
    </source>
</evidence>
<dbReference type="PANTHER" id="PTHR30040:SF2">
    <property type="entry name" value="FAD:PROTEIN FMN TRANSFERASE"/>
    <property type="match status" value="1"/>
</dbReference>
<dbReference type="STRING" id="142842.SAMN02745118_02217"/>
<keyword evidence="7 10" id="KW-0460">Magnesium</keyword>
<comment type="cofactor">
    <cofactor evidence="11">
        <name>Mg(2+)</name>
        <dbReference type="ChEBI" id="CHEBI:18420"/>
    </cofactor>
    <cofactor evidence="11">
        <name>Mn(2+)</name>
        <dbReference type="ChEBI" id="CHEBI:29035"/>
    </cofactor>
    <text evidence="11">Magnesium. Can also use manganese.</text>
</comment>
<keyword evidence="4 10" id="KW-0808">Transferase</keyword>
<feature type="binding site" evidence="11">
    <location>
        <position position="294"/>
    </location>
    <ligand>
        <name>Mg(2+)</name>
        <dbReference type="ChEBI" id="CHEBI:18420"/>
    </ligand>
</feature>
<reference evidence="14" key="1">
    <citation type="submission" date="2017-02" db="EMBL/GenBank/DDBJ databases">
        <authorList>
            <person name="Varghese N."/>
            <person name="Submissions S."/>
        </authorList>
    </citation>
    <scope>NUCLEOTIDE SEQUENCE [LARGE SCALE GENOMIC DNA]</scope>
    <source>
        <strain evidence="14">ATCC BAA-73</strain>
    </source>
</reference>
<dbReference type="GO" id="GO:0046872">
    <property type="term" value="F:metal ion binding"/>
    <property type="evidence" value="ECO:0007669"/>
    <property type="project" value="UniProtKB-UniRule"/>
</dbReference>
<feature type="binding site" evidence="11">
    <location>
        <position position="177"/>
    </location>
    <ligand>
        <name>Mg(2+)</name>
        <dbReference type="ChEBI" id="CHEBI:18420"/>
    </ligand>
</feature>
<evidence type="ECO:0000256" key="9">
    <source>
        <dbReference type="ARBA" id="ARBA00048540"/>
    </source>
</evidence>
<dbReference type="GO" id="GO:0016740">
    <property type="term" value="F:transferase activity"/>
    <property type="evidence" value="ECO:0007669"/>
    <property type="project" value="UniProtKB-UniRule"/>
</dbReference>
<dbReference type="EC" id="2.7.1.180" evidence="1 10"/>
<keyword evidence="12" id="KW-1133">Transmembrane helix</keyword>
<dbReference type="RefSeq" id="WP_078810661.1">
    <property type="nucleotide sequence ID" value="NZ_FUWM01000020.1"/>
</dbReference>
<feature type="transmembrane region" description="Helical" evidence="12">
    <location>
        <begin position="7"/>
        <end position="25"/>
    </location>
</feature>
<evidence type="ECO:0000256" key="12">
    <source>
        <dbReference type="SAM" id="Phobius"/>
    </source>
</evidence>
<evidence type="ECO:0000256" key="8">
    <source>
        <dbReference type="ARBA" id="ARBA00031306"/>
    </source>
</evidence>
<evidence type="ECO:0000256" key="6">
    <source>
        <dbReference type="ARBA" id="ARBA00022827"/>
    </source>
</evidence>
<dbReference type="AlphaFoldDB" id="A0A1T4PN04"/>
<keyword evidence="6 10" id="KW-0274">FAD</keyword>
<evidence type="ECO:0000313" key="13">
    <source>
        <dbReference type="EMBL" id="SJZ92587.1"/>
    </source>
</evidence>
<accession>A0A1T4PN04</accession>
<evidence type="ECO:0000256" key="4">
    <source>
        <dbReference type="ARBA" id="ARBA00022679"/>
    </source>
</evidence>
<dbReference type="PIRSF" id="PIRSF006268">
    <property type="entry name" value="ApbE"/>
    <property type="match status" value="1"/>
</dbReference>
<dbReference type="OrthoDB" id="9778595at2"/>
<keyword evidence="14" id="KW-1185">Reference proteome</keyword>
<evidence type="ECO:0000256" key="2">
    <source>
        <dbReference type="ARBA" id="ARBA00016337"/>
    </source>
</evidence>
<keyword evidence="13" id="KW-0449">Lipoprotein</keyword>
<evidence type="ECO:0000256" key="10">
    <source>
        <dbReference type="PIRNR" id="PIRNR006268"/>
    </source>
</evidence>
<evidence type="ECO:0000256" key="5">
    <source>
        <dbReference type="ARBA" id="ARBA00022723"/>
    </source>
</evidence>
<protein>
    <recommendedName>
        <fullName evidence="2 10">FAD:protein FMN transferase</fullName>
        <ecNumber evidence="1 10">2.7.1.180</ecNumber>
    </recommendedName>
    <alternativeName>
        <fullName evidence="8 10">Flavin transferase</fullName>
    </alternativeName>
</protein>
<dbReference type="Pfam" id="PF02424">
    <property type="entry name" value="ApbE"/>
    <property type="match status" value="1"/>
</dbReference>
<dbReference type="PANTHER" id="PTHR30040">
    <property type="entry name" value="THIAMINE BIOSYNTHESIS LIPOPROTEIN APBE"/>
    <property type="match status" value="1"/>
</dbReference>
<keyword evidence="3 10" id="KW-0285">Flavoprotein</keyword>
<comment type="catalytic activity">
    <reaction evidence="9 10">
        <text>L-threonyl-[protein] + FAD = FMN-L-threonyl-[protein] + AMP + H(+)</text>
        <dbReference type="Rhea" id="RHEA:36847"/>
        <dbReference type="Rhea" id="RHEA-COMP:11060"/>
        <dbReference type="Rhea" id="RHEA-COMP:11061"/>
        <dbReference type="ChEBI" id="CHEBI:15378"/>
        <dbReference type="ChEBI" id="CHEBI:30013"/>
        <dbReference type="ChEBI" id="CHEBI:57692"/>
        <dbReference type="ChEBI" id="CHEBI:74257"/>
        <dbReference type="ChEBI" id="CHEBI:456215"/>
        <dbReference type="EC" id="2.7.1.180"/>
    </reaction>
</comment>
<dbReference type="Gene3D" id="3.10.520.10">
    <property type="entry name" value="ApbE-like domains"/>
    <property type="match status" value="1"/>
</dbReference>
<dbReference type="InterPro" id="IPR024932">
    <property type="entry name" value="ApbE"/>
</dbReference>
<proteinExistence type="inferred from homology"/>
<dbReference type="Proteomes" id="UP000190625">
    <property type="component" value="Unassembled WGS sequence"/>
</dbReference>
<comment type="similarity">
    <text evidence="10">Belongs to the ApbE family.</text>
</comment>
<evidence type="ECO:0000313" key="14">
    <source>
        <dbReference type="Proteomes" id="UP000190625"/>
    </source>
</evidence>
<evidence type="ECO:0000256" key="1">
    <source>
        <dbReference type="ARBA" id="ARBA00011955"/>
    </source>
</evidence>
<feature type="binding site" evidence="11">
    <location>
        <position position="298"/>
    </location>
    <ligand>
        <name>Mg(2+)</name>
        <dbReference type="ChEBI" id="CHEBI:18420"/>
    </ligand>
</feature>
<evidence type="ECO:0000256" key="11">
    <source>
        <dbReference type="PIRSR" id="PIRSR006268-2"/>
    </source>
</evidence>